<evidence type="ECO:0000256" key="1">
    <source>
        <dbReference type="SAM" id="MobiDB-lite"/>
    </source>
</evidence>
<keyword evidence="2" id="KW-0472">Membrane</keyword>
<dbReference type="OrthoDB" id="10582936at2759"/>
<protein>
    <submittedName>
        <fullName evidence="3">Uncharacterized protein</fullName>
    </submittedName>
</protein>
<feature type="region of interest" description="Disordered" evidence="1">
    <location>
        <begin position="97"/>
        <end position="156"/>
    </location>
</feature>
<organism evidence="3 4">
    <name type="scientific">Pseudozyma flocculosa</name>
    <dbReference type="NCBI Taxonomy" id="84751"/>
    <lineage>
        <taxon>Eukaryota</taxon>
        <taxon>Fungi</taxon>
        <taxon>Dikarya</taxon>
        <taxon>Basidiomycota</taxon>
        <taxon>Ustilaginomycotina</taxon>
        <taxon>Ustilaginomycetes</taxon>
        <taxon>Ustilaginales</taxon>
        <taxon>Ustilaginaceae</taxon>
        <taxon>Pseudozyma</taxon>
    </lineage>
</organism>
<keyword evidence="2" id="KW-1133">Transmembrane helix</keyword>
<name>A0A5C3ESU0_9BASI</name>
<evidence type="ECO:0000313" key="4">
    <source>
        <dbReference type="Proteomes" id="UP000323386"/>
    </source>
</evidence>
<accession>A0A5C3ESU0</accession>
<gene>
    <name evidence="3" type="ORF">PSFLO_00885</name>
</gene>
<keyword evidence="4" id="KW-1185">Reference proteome</keyword>
<feature type="transmembrane region" description="Helical" evidence="2">
    <location>
        <begin position="32"/>
        <end position="51"/>
    </location>
</feature>
<sequence>MPPPSPSSSSSSLSSPLLVRLLDGAQHMTLNVLGHMLTMSCLVPALALALLPEHWKQTRLVGLISQLQWDAHDWLEEMELHRLSTRLHVAEAETKVEERTSATLDLAAPATLVPMPSPSPTPSEDKQRPQQRRHGFPLLNTKHRPVSPGSLVAAAA</sequence>
<dbReference type="Proteomes" id="UP000323386">
    <property type="component" value="Unassembled WGS sequence"/>
</dbReference>
<evidence type="ECO:0000256" key="2">
    <source>
        <dbReference type="SAM" id="Phobius"/>
    </source>
</evidence>
<dbReference type="AlphaFoldDB" id="A0A5C3ESU0"/>
<evidence type="ECO:0000313" key="3">
    <source>
        <dbReference type="EMBL" id="SPO35414.1"/>
    </source>
</evidence>
<reference evidence="3 4" key="1">
    <citation type="submission" date="2018-03" db="EMBL/GenBank/DDBJ databases">
        <authorList>
            <person name="Guldener U."/>
        </authorList>
    </citation>
    <scope>NUCLEOTIDE SEQUENCE [LARGE SCALE GENOMIC DNA]</scope>
    <source>
        <strain evidence="3 4">DAOM196992</strain>
    </source>
</reference>
<keyword evidence="2" id="KW-0812">Transmembrane</keyword>
<feature type="compositionally biased region" description="Basic residues" evidence="1">
    <location>
        <begin position="129"/>
        <end position="145"/>
    </location>
</feature>
<dbReference type="EMBL" id="OOIP01000002">
    <property type="protein sequence ID" value="SPO35414.1"/>
    <property type="molecule type" value="Genomic_DNA"/>
</dbReference>
<proteinExistence type="predicted"/>